<comment type="caution">
    <text evidence="2">The sequence shown here is derived from an EMBL/GenBank/DDBJ whole genome shotgun (WGS) entry which is preliminary data.</text>
</comment>
<dbReference type="EMBL" id="BMHZ01000001">
    <property type="protein sequence ID" value="GGG97608.1"/>
    <property type="molecule type" value="Genomic_DNA"/>
</dbReference>
<dbReference type="Proteomes" id="UP000642938">
    <property type="component" value="Unassembled WGS sequence"/>
</dbReference>
<dbReference type="Proteomes" id="UP000532273">
    <property type="component" value="Unassembled WGS sequence"/>
</dbReference>
<protein>
    <submittedName>
        <fullName evidence="2">Uncharacterized protein</fullName>
    </submittedName>
</protein>
<evidence type="ECO:0000313" key="3">
    <source>
        <dbReference type="Proteomes" id="UP000532273"/>
    </source>
</evidence>
<reference evidence="1" key="4">
    <citation type="submission" date="2024-05" db="EMBL/GenBank/DDBJ databases">
        <authorList>
            <person name="Sun Q."/>
            <person name="Zhou Y."/>
        </authorList>
    </citation>
    <scope>NUCLEOTIDE SEQUENCE</scope>
    <source>
        <strain evidence="1">CGMCC 1.15287</strain>
    </source>
</reference>
<evidence type="ECO:0000313" key="4">
    <source>
        <dbReference type="Proteomes" id="UP000642938"/>
    </source>
</evidence>
<proteinExistence type="predicted"/>
<dbReference type="AlphaFoldDB" id="A0A7W6KBM7"/>
<organism evidence="2 3">
    <name type="scientific">Pedobacter zeae</name>
    <dbReference type="NCBI Taxonomy" id="1737356"/>
    <lineage>
        <taxon>Bacteria</taxon>
        <taxon>Pseudomonadati</taxon>
        <taxon>Bacteroidota</taxon>
        <taxon>Sphingobacteriia</taxon>
        <taxon>Sphingobacteriales</taxon>
        <taxon>Sphingobacteriaceae</taxon>
        <taxon>Pedobacter</taxon>
    </lineage>
</organism>
<name>A0A7W6KBM7_9SPHI</name>
<evidence type="ECO:0000313" key="1">
    <source>
        <dbReference type="EMBL" id="GGG97608.1"/>
    </source>
</evidence>
<accession>A0A7W6KBM7</accession>
<gene>
    <name evidence="1" type="ORF">GCM10007422_09470</name>
    <name evidence="2" type="ORF">GGQ60_001686</name>
</gene>
<dbReference type="RefSeq" id="WP_183762151.1">
    <property type="nucleotide sequence ID" value="NZ_BMHZ01000001.1"/>
</dbReference>
<reference evidence="2 3" key="3">
    <citation type="submission" date="2020-08" db="EMBL/GenBank/DDBJ databases">
        <title>Genomic Encyclopedia of Type Strains, Phase IV (KMG-IV): sequencing the most valuable type-strain genomes for metagenomic binning, comparative biology and taxonomic classification.</title>
        <authorList>
            <person name="Goeker M."/>
        </authorList>
    </citation>
    <scope>NUCLEOTIDE SEQUENCE [LARGE SCALE GENOMIC DNA]</scope>
    <source>
        <strain evidence="2 3">DSM 100774</strain>
    </source>
</reference>
<reference evidence="1" key="1">
    <citation type="journal article" date="2014" name="Int. J. Syst. Evol. Microbiol.">
        <title>Complete genome of a new Firmicutes species belonging to the dominant human colonic microbiota ('Ruminococcus bicirculans') reveals two chromosomes and a selective capacity to utilize plant glucans.</title>
        <authorList>
            <consortium name="NISC Comparative Sequencing Program"/>
            <person name="Wegmann U."/>
            <person name="Louis P."/>
            <person name="Goesmann A."/>
            <person name="Henrissat B."/>
            <person name="Duncan S.H."/>
            <person name="Flint H.J."/>
        </authorList>
    </citation>
    <scope>NUCLEOTIDE SEQUENCE</scope>
    <source>
        <strain evidence="1">CGMCC 1.15287</strain>
    </source>
</reference>
<keyword evidence="4" id="KW-1185">Reference proteome</keyword>
<sequence>MNTLTVDTGVQVAITRRITSVMLKSHGGVDVRFEKTISIPDEREDITEDEREDIEIHSDDKSDVKSLPHPDLLHAMEILRAHYAILANQLGGREADLPALDDDVDFLMLFKLEGVKINYDSSSATCSMKGTSSTQFGTLKIETAPISFDGNYQWKDEFSHAVMHLCDEALRYLDGKIAPSNQLDMFDQADANELD</sequence>
<reference evidence="4" key="2">
    <citation type="journal article" date="2019" name="Int. J. Syst. Evol. Microbiol.">
        <title>The Global Catalogue of Microorganisms (GCM) 10K type strain sequencing project: providing services to taxonomists for standard genome sequencing and annotation.</title>
        <authorList>
            <consortium name="The Broad Institute Genomics Platform"/>
            <consortium name="The Broad Institute Genome Sequencing Center for Infectious Disease"/>
            <person name="Wu L."/>
            <person name="Ma J."/>
        </authorList>
    </citation>
    <scope>NUCLEOTIDE SEQUENCE [LARGE SCALE GENOMIC DNA]</scope>
    <source>
        <strain evidence="4">CGMCC 1.15287</strain>
    </source>
</reference>
<evidence type="ECO:0000313" key="2">
    <source>
        <dbReference type="EMBL" id="MBB4107705.1"/>
    </source>
</evidence>
<dbReference type="EMBL" id="JACIEF010000002">
    <property type="protein sequence ID" value="MBB4107705.1"/>
    <property type="molecule type" value="Genomic_DNA"/>
</dbReference>